<evidence type="ECO:0000256" key="6">
    <source>
        <dbReference type="ARBA" id="ARBA00023163"/>
    </source>
</evidence>
<dbReference type="Pfam" id="PF08281">
    <property type="entry name" value="Sigma70_r4_2"/>
    <property type="match status" value="1"/>
</dbReference>
<dbReference type="Gene3D" id="1.10.1740.10">
    <property type="match status" value="1"/>
</dbReference>
<evidence type="ECO:0000256" key="4">
    <source>
        <dbReference type="ARBA" id="ARBA00023082"/>
    </source>
</evidence>
<keyword evidence="4" id="KW-0731">Sigma factor</keyword>
<evidence type="ECO:0000256" key="2">
    <source>
        <dbReference type="ARBA" id="ARBA00011344"/>
    </source>
</evidence>
<sequence length="290" mass="31070">MPDGSSEAFGRLMAELRPRLHRYCARMVGSAIDGEDVVQEALAKAAEAFPAAGPIERPDSWLFRIAHNAALDALRRRRRRAEIGSDVALAGLAEAGAGADAQVAATASLATLLHLPVAQRSSLVLIDVLGHSLVETADILGLSVPAVKAALHRARVRLKGLADAPEAPAPVLAVADRARLRAYADRFNARDFEALRDLLAEDVRLELVNRTRLAGREVSTYFGRYAAVSDWHLSPGLAEGRPALLVGDPADPAGAVRYVILLGWADGRIATIRDFRHAAYATEGMVLSRL</sequence>
<evidence type="ECO:0000256" key="5">
    <source>
        <dbReference type="ARBA" id="ARBA00023125"/>
    </source>
</evidence>
<dbReference type="SUPFAM" id="SSF88946">
    <property type="entry name" value="Sigma2 domain of RNA polymerase sigma factors"/>
    <property type="match status" value="1"/>
</dbReference>
<dbReference type="PANTHER" id="PTHR43133:SF8">
    <property type="entry name" value="RNA POLYMERASE SIGMA FACTOR HI_1459-RELATED"/>
    <property type="match status" value="1"/>
</dbReference>
<evidence type="ECO:0000259" key="8">
    <source>
        <dbReference type="Pfam" id="PF08281"/>
    </source>
</evidence>
<evidence type="ECO:0000313" key="9">
    <source>
        <dbReference type="EMBL" id="MDR6288598.1"/>
    </source>
</evidence>
<comment type="subunit">
    <text evidence="2">Interacts transiently with the RNA polymerase catalytic core formed by RpoA, RpoB, RpoC and RpoZ (2 alpha, 1 beta, 1 beta' and 1 omega subunit) to form the RNA polymerase holoenzyme that can initiate transcription.</text>
</comment>
<dbReference type="EMBL" id="JAVDPW010000002">
    <property type="protein sequence ID" value="MDR6288598.1"/>
    <property type="molecule type" value="Genomic_DNA"/>
</dbReference>
<dbReference type="PANTHER" id="PTHR43133">
    <property type="entry name" value="RNA POLYMERASE ECF-TYPE SIGMA FACTO"/>
    <property type="match status" value="1"/>
</dbReference>
<dbReference type="Gene3D" id="1.10.10.10">
    <property type="entry name" value="Winged helix-like DNA-binding domain superfamily/Winged helix DNA-binding domain"/>
    <property type="match status" value="1"/>
</dbReference>
<dbReference type="InterPro" id="IPR036388">
    <property type="entry name" value="WH-like_DNA-bd_sf"/>
</dbReference>
<gene>
    <name evidence="9" type="ORF">E9232_001105</name>
</gene>
<comment type="similarity">
    <text evidence="1">Belongs to the sigma-70 factor family. ECF subfamily.</text>
</comment>
<name>A0ABU1JJ21_9PROT</name>
<dbReference type="InterPro" id="IPR013325">
    <property type="entry name" value="RNA_pol_sigma_r2"/>
</dbReference>
<organism evidence="9 10">
    <name type="scientific">Inquilinus ginsengisoli</name>
    <dbReference type="NCBI Taxonomy" id="363840"/>
    <lineage>
        <taxon>Bacteria</taxon>
        <taxon>Pseudomonadati</taxon>
        <taxon>Pseudomonadota</taxon>
        <taxon>Alphaproteobacteria</taxon>
        <taxon>Rhodospirillales</taxon>
        <taxon>Rhodospirillaceae</taxon>
        <taxon>Inquilinus</taxon>
    </lineage>
</organism>
<keyword evidence="10" id="KW-1185">Reference proteome</keyword>
<dbReference type="Pfam" id="PF04542">
    <property type="entry name" value="Sigma70_r2"/>
    <property type="match status" value="1"/>
</dbReference>
<proteinExistence type="inferred from homology"/>
<keyword evidence="3" id="KW-0805">Transcription regulation</keyword>
<dbReference type="Proteomes" id="UP001262410">
    <property type="component" value="Unassembled WGS sequence"/>
</dbReference>
<feature type="domain" description="RNA polymerase sigma-70 region 2" evidence="7">
    <location>
        <begin position="13"/>
        <end position="80"/>
    </location>
</feature>
<dbReference type="RefSeq" id="WP_309792607.1">
    <property type="nucleotide sequence ID" value="NZ_JAVDPW010000002.1"/>
</dbReference>
<dbReference type="InterPro" id="IPR007627">
    <property type="entry name" value="RNA_pol_sigma70_r2"/>
</dbReference>
<dbReference type="InterPro" id="IPR039425">
    <property type="entry name" value="RNA_pol_sigma-70-like"/>
</dbReference>
<dbReference type="SUPFAM" id="SSF88659">
    <property type="entry name" value="Sigma3 and sigma4 domains of RNA polymerase sigma factors"/>
    <property type="match status" value="1"/>
</dbReference>
<keyword evidence="5" id="KW-0238">DNA-binding</keyword>
<evidence type="ECO:0000256" key="1">
    <source>
        <dbReference type="ARBA" id="ARBA00010641"/>
    </source>
</evidence>
<dbReference type="NCBIfam" id="TIGR02937">
    <property type="entry name" value="sigma70-ECF"/>
    <property type="match status" value="1"/>
</dbReference>
<evidence type="ECO:0000313" key="10">
    <source>
        <dbReference type="Proteomes" id="UP001262410"/>
    </source>
</evidence>
<evidence type="ECO:0000259" key="7">
    <source>
        <dbReference type="Pfam" id="PF04542"/>
    </source>
</evidence>
<dbReference type="InterPro" id="IPR014284">
    <property type="entry name" value="RNA_pol_sigma-70_dom"/>
</dbReference>
<dbReference type="InterPro" id="IPR013249">
    <property type="entry name" value="RNA_pol_sigma70_r4_t2"/>
</dbReference>
<feature type="domain" description="RNA polymerase sigma factor 70 region 4 type 2" evidence="8">
    <location>
        <begin position="110"/>
        <end position="158"/>
    </location>
</feature>
<dbReference type="InterPro" id="IPR032710">
    <property type="entry name" value="NTF2-like_dom_sf"/>
</dbReference>
<evidence type="ECO:0000256" key="3">
    <source>
        <dbReference type="ARBA" id="ARBA00023015"/>
    </source>
</evidence>
<protein>
    <submittedName>
        <fullName evidence="9">RNA polymerase sigma-70 factor (ECF subfamily)</fullName>
    </submittedName>
</protein>
<dbReference type="SUPFAM" id="SSF54427">
    <property type="entry name" value="NTF2-like"/>
    <property type="match status" value="1"/>
</dbReference>
<accession>A0ABU1JJ21</accession>
<dbReference type="Gene3D" id="3.10.450.50">
    <property type="match status" value="1"/>
</dbReference>
<comment type="caution">
    <text evidence="9">The sequence shown here is derived from an EMBL/GenBank/DDBJ whole genome shotgun (WGS) entry which is preliminary data.</text>
</comment>
<reference evidence="9 10" key="1">
    <citation type="submission" date="2023-07" db="EMBL/GenBank/DDBJ databases">
        <title>Sorghum-associated microbial communities from plants grown in Nebraska, USA.</title>
        <authorList>
            <person name="Schachtman D."/>
        </authorList>
    </citation>
    <scope>NUCLEOTIDE SEQUENCE [LARGE SCALE GENOMIC DNA]</scope>
    <source>
        <strain evidence="9 10">584</strain>
    </source>
</reference>
<keyword evidence="6" id="KW-0804">Transcription</keyword>
<dbReference type="InterPro" id="IPR013324">
    <property type="entry name" value="RNA_pol_sigma_r3/r4-like"/>
</dbReference>